<dbReference type="Gene3D" id="2.60.120.560">
    <property type="entry name" value="Exo-inulinase, domain 1"/>
    <property type="match status" value="1"/>
</dbReference>
<dbReference type="InterPro" id="IPR023296">
    <property type="entry name" value="Glyco_hydro_beta-prop_sf"/>
</dbReference>
<gene>
    <name evidence="7" type="ORF">EJ05DRAFT_476821</name>
</gene>
<organism evidence="7 8">
    <name type="scientific">Pseudovirgaria hyperparasitica</name>
    <dbReference type="NCBI Taxonomy" id="470096"/>
    <lineage>
        <taxon>Eukaryota</taxon>
        <taxon>Fungi</taxon>
        <taxon>Dikarya</taxon>
        <taxon>Ascomycota</taxon>
        <taxon>Pezizomycotina</taxon>
        <taxon>Dothideomycetes</taxon>
        <taxon>Dothideomycetes incertae sedis</taxon>
        <taxon>Acrospermales</taxon>
        <taxon>Acrospermaceae</taxon>
        <taxon>Pseudovirgaria</taxon>
    </lineage>
</organism>
<protein>
    <submittedName>
        <fullName evidence="7">Putative beta-Fructufuranosidase</fullName>
    </submittedName>
</protein>
<dbReference type="AlphaFoldDB" id="A0A6A6W6D3"/>
<dbReference type="CDD" id="cd18621">
    <property type="entry name" value="GH32_XdINV-like"/>
    <property type="match status" value="1"/>
</dbReference>
<evidence type="ECO:0000256" key="3">
    <source>
        <dbReference type="ARBA" id="ARBA00023295"/>
    </source>
</evidence>
<keyword evidence="3 4" id="KW-0326">Glycosidase</keyword>
<dbReference type="Pfam" id="PF08244">
    <property type="entry name" value="Glyco_hydro_32C"/>
    <property type="match status" value="1"/>
</dbReference>
<dbReference type="OrthoDB" id="202537at2759"/>
<reference evidence="7" key="1">
    <citation type="journal article" date="2020" name="Stud. Mycol.">
        <title>101 Dothideomycetes genomes: a test case for predicting lifestyles and emergence of pathogens.</title>
        <authorList>
            <person name="Haridas S."/>
            <person name="Albert R."/>
            <person name="Binder M."/>
            <person name="Bloem J."/>
            <person name="Labutti K."/>
            <person name="Salamov A."/>
            <person name="Andreopoulos B."/>
            <person name="Baker S."/>
            <person name="Barry K."/>
            <person name="Bills G."/>
            <person name="Bluhm B."/>
            <person name="Cannon C."/>
            <person name="Castanera R."/>
            <person name="Culley D."/>
            <person name="Daum C."/>
            <person name="Ezra D."/>
            <person name="Gonzalez J."/>
            <person name="Henrissat B."/>
            <person name="Kuo A."/>
            <person name="Liang C."/>
            <person name="Lipzen A."/>
            <person name="Lutzoni F."/>
            <person name="Magnuson J."/>
            <person name="Mondo S."/>
            <person name="Nolan M."/>
            <person name="Ohm R."/>
            <person name="Pangilinan J."/>
            <person name="Park H.-J."/>
            <person name="Ramirez L."/>
            <person name="Alfaro M."/>
            <person name="Sun H."/>
            <person name="Tritt A."/>
            <person name="Yoshinaga Y."/>
            <person name="Zwiers L.-H."/>
            <person name="Turgeon B."/>
            <person name="Goodwin S."/>
            <person name="Spatafora J."/>
            <person name="Crous P."/>
            <person name="Grigoriev I."/>
        </authorList>
    </citation>
    <scope>NUCLEOTIDE SEQUENCE</scope>
    <source>
        <strain evidence="7">CBS 121739</strain>
    </source>
</reference>
<dbReference type="GeneID" id="54485170"/>
<evidence type="ECO:0000259" key="5">
    <source>
        <dbReference type="Pfam" id="PF00251"/>
    </source>
</evidence>
<evidence type="ECO:0000256" key="1">
    <source>
        <dbReference type="ARBA" id="ARBA00009902"/>
    </source>
</evidence>
<evidence type="ECO:0000313" key="7">
    <source>
        <dbReference type="EMBL" id="KAF2757584.1"/>
    </source>
</evidence>
<dbReference type="GO" id="GO:0004575">
    <property type="term" value="F:sucrose alpha-glucosidase activity"/>
    <property type="evidence" value="ECO:0007669"/>
    <property type="project" value="TreeGrafter"/>
</dbReference>
<dbReference type="PANTHER" id="PTHR42800">
    <property type="entry name" value="EXOINULINASE INUD (AFU_ORTHOLOGUE AFUA_5G00480)"/>
    <property type="match status" value="1"/>
</dbReference>
<evidence type="ECO:0000313" key="8">
    <source>
        <dbReference type="Proteomes" id="UP000799437"/>
    </source>
</evidence>
<dbReference type="EMBL" id="ML996573">
    <property type="protein sequence ID" value="KAF2757584.1"/>
    <property type="molecule type" value="Genomic_DNA"/>
</dbReference>
<accession>A0A6A6W6D3</accession>
<dbReference type="PANTHER" id="PTHR42800:SF3">
    <property type="entry name" value="GLYCOSYL HYDROLASE FAMILY 32 N-TERMINAL DOMAIN-CONTAINING PROTEIN"/>
    <property type="match status" value="1"/>
</dbReference>
<dbReference type="SUPFAM" id="SSF75005">
    <property type="entry name" value="Arabinanase/levansucrase/invertase"/>
    <property type="match status" value="1"/>
</dbReference>
<dbReference type="SUPFAM" id="SSF49899">
    <property type="entry name" value="Concanavalin A-like lectins/glucanases"/>
    <property type="match status" value="1"/>
</dbReference>
<evidence type="ECO:0000259" key="6">
    <source>
        <dbReference type="Pfam" id="PF08244"/>
    </source>
</evidence>
<dbReference type="Gene3D" id="2.115.10.20">
    <property type="entry name" value="Glycosyl hydrolase domain, family 43"/>
    <property type="match status" value="1"/>
</dbReference>
<dbReference type="GO" id="GO:0005737">
    <property type="term" value="C:cytoplasm"/>
    <property type="evidence" value="ECO:0007669"/>
    <property type="project" value="TreeGrafter"/>
</dbReference>
<dbReference type="InterPro" id="IPR013148">
    <property type="entry name" value="Glyco_hydro_32_N"/>
</dbReference>
<dbReference type="InterPro" id="IPR013189">
    <property type="entry name" value="Glyco_hydro_32_C"/>
</dbReference>
<dbReference type="GO" id="GO:0005987">
    <property type="term" value="P:sucrose catabolic process"/>
    <property type="evidence" value="ECO:0007669"/>
    <property type="project" value="TreeGrafter"/>
</dbReference>
<evidence type="ECO:0000256" key="4">
    <source>
        <dbReference type="RuleBase" id="RU362110"/>
    </source>
</evidence>
<feature type="domain" description="Glycosyl hydrolase family 32 C-terminal" evidence="6">
    <location>
        <begin position="383"/>
        <end position="552"/>
    </location>
</feature>
<dbReference type="RefSeq" id="XP_033600035.1">
    <property type="nucleotide sequence ID" value="XM_033744116.1"/>
</dbReference>
<name>A0A6A6W6D3_9PEZI</name>
<keyword evidence="8" id="KW-1185">Reference proteome</keyword>
<proteinExistence type="inferred from homology"/>
<sequence length="557" mass="61795">MNDPCAPGYDPGTGLYHVSFQWNPNGSDWGDIAWASAHSHDLIHWTVKAEPSLSPDSPYDYQGVFTGCQMPTIDGSITYAYTSVSALPIHHSLSHQRGSESLSLAKSFDGGKSWTKVDANPILPSEPPELDVTGWRDPFVARWAAMSKILDRNPTSTLYGIISGGIRDVTPTTFLYAIDESNLEQWEYVGPLVNYGLNARPSMWSGDLGKNWEVTNFTSLQGADGSMINLLMMGTEGCLSTSTPDLIGPSRPARGQLWMVGSLQEPGANTYDSPVEMKYHFGGHLDHGCLYAANSFYDPKSQKQIVWAWITEDDLCDDLRHLQGWSGMLSMPRELHMQTIQHVVRGCFSDLADITSIESRLDKNGTYTISTLATQPYQPLVHALRRGPNVRKTSLTNQALSTSFLTNTRISTRQWELYVEIALATQAGRIGIRIAHSVDETRCTEIAFNPQDEMITLSRPPLPFENSARLINSAPESAPHTLFTSRSPHTHMESTETLKIRAWRDNSVLEVFVNERTAISTRLYGADETYGLSIFADEQSGSSELIRLDLWDGIGLP</sequence>
<dbReference type="InterPro" id="IPR001362">
    <property type="entry name" value="Glyco_hydro_32"/>
</dbReference>
<keyword evidence="2 4" id="KW-0378">Hydrolase</keyword>
<dbReference type="Proteomes" id="UP000799437">
    <property type="component" value="Unassembled WGS sequence"/>
</dbReference>
<dbReference type="Pfam" id="PF00251">
    <property type="entry name" value="Glyco_hydro_32N"/>
    <property type="match status" value="1"/>
</dbReference>
<comment type="similarity">
    <text evidence="1 4">Belongs to the glycosyl hydrolase 32 family.</text>
</comment>
<feature type="domain" description="Glycosyl hydrolase family 32 N-terminal" evidence="5">
    <location>
        <begin position="1"/>
        <end position="339"/>
    </location>
</feature>
<dbReference type="InterPro" id="IPR013320">
    <property type="entry name" value="ConA-like_dom_sf"/>
</dbReference>
<dbReference type="SMART" id="SM00640">
    <property type="entry name" value="Glyco_32"/>
    <property type="match status" value="1"/>
</dbReference>
<evidence type="ECO:0000256" key="2">
    <source>
        <dbReference type="ARBA" id="ARBA00022801"/>
    </source>
</evidence>